<gene>
    <name evidence="2" type="ORF">SDC9_121554</name>
</gene>
<reference evidence="2" key="1">
    <citation type="submission" date="2019-08" db="EMBL/GenBank/DDBJ databases">
        <authorList>
            <person name="Kucharzyk K."/>
            <person name="Murdoch R.W."/>
            <person name="Higgins S."/>
            <person name="Loffler F."/>
        </authorList>
    </citation>
    <scope>NUCLEOTIDE SEQUENCE</scope>
</reference>
<accession>A0A645CC86</accession>
<name>A0A645CC86_9ZZZZ</name>
<feature type="region of interest" description="Disordered" evidence="1">
    <location>
        <begin position="82"/>
        <end position="149"/>
    </location>
</feature>
<evidence type="ECO:0000256" key="1">
    <source>
        <dbReference type="SAM" id="MobiDB-lite"/>
    </source>
</evidence>
<comment type="caution">
    <text evidence="2">The sequence shown here is derived from an EMBL/GenBank/DDBJ whole genome shotgun (WGS) entry which is preliminary data.</text>
</comment>
<protein>
    <submittedName>
        <fullName evidence="2">Uncharacterized protein</fullName>
    </submittedName>
</protein>
<organism evidence="2">
    <name type="scientific">bioreactor metagenome</name>
    <dbReference type="NCBI Taxonomy" id="1076179"/>
    <lineage>
        <taxon>unclassified sequences</taxon>
        <taxon>metagenomes</taxon>
        <taxon>ecological metagenomes</taxon>
    </lineage>
</organism>
<feature type="compositionally biased region" description="Basic and acidic residues" evidence="1">
    <location>
        <begin position="97"/>
        <end position="108"/>
    </location>
</feature>
<proteinExistence type="predicted"/>
<evidence type="ECO:0000313" key="2">
    <source>
        <dbReference type="EMBL" id="MPM74566.1"/>
    </source>
</evidence>
<feature type="compositionally biased region" description="Polar residues" evidence="1">
    <location>
        <begin position="1"/>
        <end position="16"/>
    </location>
</feature>
<feature type="compositionally biased region" description="Low complexity" evidence="1">
    <location>
        <begin position="129"/>
        <end position="143"/>
    </location>
</feature>
<feature type="region of interest" description="Disordered" evidence="1">
    <location>
        <begin position="1"/>
        <end position="47"/>
    </location>
</feature>
<dbReference type="EMBL" id="VSSQ01026050">
    <property type="protein sequence ID" value="MPM74566.1"/>
    <property type="molecule type" value="Genomic_DNA"/>
</dbReference>
<feature type="compositionally biased region" description="Low complexity" evidence="1">
    <location>
        <begin position="86"/>
        <end position="96"/>
    </location>
</feature>
<sequence>MEDYSTCTNHGTSNLPHAQDWRSKPGCEISPHSGSRRHIESPAFQKEAELKGSGMKKLGLVPAILAIAVSLSFDADAKGRVHSSHTHASSGSTSHASDSHASDSHAGDSHVGSTVRSSISRHRTDDNQAGTTTANGTAGSSANAEDDAKLRRIREERAAARAKAEAENTAARNAQIASDEEKRRQLLEQAALRAEEEQKRKDAAAVLKNRELAMLERQQRQAAWEARCQIKPVMSDEEIATCKEVWGSTAR</sequence>
<dbReference type="AlphaFoldDB" id="A0A645CC86"/>